<reference evidence="10" key="2">
    <citation type="journal article" date="2021" name="PeerJ">
        <title>Extensive microbial diversity within the chicken gut microbiome revealed by metagenomics and culture.</title>
        <authorList>
            <person name="Gilroy R."/>
            <person name="Ravi A."/>
            <person name="Getino M."/>
            <person name="Pursley I."/>
            <person name="Horton D.L."/>
            <person name="Alikhan N.F."/>
            <person name="Baker D."/>
            <person name="Gharbi K."/>
            <person name="Hall N."/>
            <person name="Watson M."/>
            <person name="Adriaenssens E.M."/>
            <person name="Foster-Nyarko E."/>
            <person name="Jarju S."/>
            <person name="Secka A."/>
            <person name="Antonio M."/>
            <person name="Oren A."/>
            <person name="Chaudhuri R.R."/>
            <person name="La Ragione R."/>
            <person name="Hildebrand F."/>
            <person name="Pallen M.J."/>
        </authorList>
    </citation>
    <scope>NUCLEOTIDE SEQUENCE</scope>
    <source>
        <strain evidence="10">9366</strain>
    </source>
</reference>
<evidence type="ECO:0000256" key="5">
    <source>
        <dbReference type="ARBA" id="ARBA00022989"/>
    </source>
</evidence>
<dbReference type="Gene3D" id="3.30.70.2170">
    <property type="match status" value="1"/>
</dbReference>
<sequence>MIAEMRKLILIGSRSETRATLDLLHKSGCVELAPSKSEEGTFRPDVSKDTDALALKLADLEFAFEFIKNAQRQAGELSKKKIIDYKPEKKKLLLPQPTLTFDEFLAAAEREEEAKKVVDELKELSSELSECAAEKLRCENALAALAPFVDVGAPLSLFAPTKRVFAAIGTISSSEFKLGEWSEKCVWRTYGVGSQTALALVCLKEDEESVRSALSEMEFSACPAEYTGTAVEESEAIRQRAEKIESRRAEIILRAAEKAEELPLLKLMRDHYGVRYAKETGLGATACTASSYVLEGWVPLAFLDRVDKMLAESGESLSYYFVEPQEGDDVPSLAMNNSLVTPYETVTNMFSAPKYRELDPNPHITAFFFLFFGMMLADVGYGILLTLFTSVYLAKVKPPRGRGNMIKLLCMGGISTVIWGVMFGSYFGVSAADFGMWYWFNPIEDPITMLFLSLGAGLVQMLYGYLVNMVALFRQKKPLEAIFGNSCWYFLVFGVAAAFFGSSLAAWLPYLGYALLGVGLLFLVLSGVIGSKGVKRIGSGLGKLYGIVNFFSDLMSYTRIFGLGLASAVIAMVFNQIGVVIKDMMPSAPALGWLIACVIFFIGHAFNLGINTLGSYVHDSRLQFVEFFGKFYEGGGRLFAPLGSQMKYYYVDDKKYETKTKSMIGGKR</sequence>
<feature type="transmembrane region" description="Helical" evidence="9">
    <location>
        <begin position="513"/>
        <end position="534"/>
    </location>
</feature>
<evidence type="ECO:0000313" key="10">
    <source>
        <dbReference type="EMBL" id="HIU63288.1"/>
    </source>
</evidence>
<comment type="subcellular location">
    <subcellularLocation>
        <location evidence="1">Membrane</location>
        <topology evidence="1">Multi-pass membrane protein</topology>
    </subcellularLocation>
</comment>
<feature type="transmembrane region" description="Helical" evidence="9">
    <location>
        <begin position="406"/>
        <end position="427"/>
    </location>
</feature>
<dbReference type="Proteomes" id="UP000824145">
    <property type="component" value="Unassembled WGS sequence"/>
</dbReference>
<protein>
    <submittedName>
        <fullName evidence="10">V-type ATP synthase subunit I</fullName>
    </submittedName>
</protein>
<dbReference type="InterPro" id="IPR002490">
    <property type="entry name" value="V-ATPase_116kDa_su"/>
</dbReference>
<feature type="transmembrane region" description="Helical" evidence="9">
    <location>
        <begin position="487"/>
        <end position="507"/>
    </location>
</feature>
<feature type="coiled-coil region" evidence="8">
    <location>
        <begin position="107"/>
        <end position="141"/>
    </location>
</feature>
<proteinExistence type="inferred from homology"/>
<accession>A0A9D1MNF0</accession>
<comment type="similarity">
    <text evidence="2">Belongs to the V-ATPase 116 kDa subunit family.</text>
</comment>
<dbReference type="AlphaFoldDB" id="A0A9D1MNF0"/>
<dbReference type="PANTHER" id="PTHR11629">
    <property type="entry name" value="VACUOLAR PROTON ATPASES"/>
    <property type="match status" value="1"/>
</dbReference>
<dbReference type="Gene3D" id="1.20.1460.20">
    <property type="match status" value="1"/>
</dbReference>
<evidence type="ECO:0000256" key="4">
    <source>
        <dbReference type="ARBA" id="ARBA00022692"/>
    </source>
</evidence>
<dbReference type="EMBL" id="DVNJ01000031">
    <property type="protein sequence ID" value="HIU63288.1"/>
    <property type="molecule type" value="Genomic_DNA"/>
</dbReference>
<feature type="transmembrane region" description="Helical" evidence="9">
    <location>
        <begin position="593"/>
        <end position="613"/>
    </location>
</feature>
<dbReference type="GO" id="GO:0016471">
    <property type="term" value="C:vacuolar proton-transporting V-type ATPase complex"/>
    <property type="evidence" value="ECO:0007669"/>
    <property type="project" value="TreeGrafter"/>
</dbReference>
<keyword evidence="7 9" id="KW-0472">Membrane</keyword>
<organism evidence="10 11">
    <name type="scientific">Candidatus Caccalectryoclostridium excrementigallinarum</name>
    <dbReference type="NCBI Taxonomy" id="2840710"/>
    <lineage>
        <taxon>Bacteria</taxon>
        <taxon>Bacillati</taxon>
        <taxon>Bacillota</taxon>
        <taxon>Clostridia</taxon>
        <taxon>Christensenellales</taxon>
        <taxon>Christensenellaceae</taxon>
        <taxon>Christensenellaceae incertae sedis</taxon>
        <taxon>Candidatus Caccalectryoclostridium</taxon>
    </lineage>
</organism>
<gene>
    <name evidence="10" type="ORF">IAB07_05935</name>
</gene>
<dbReference type="GO" id="GO:0007035">
    <property type="term" value="P:vacuolar acidification"/>
    <property type="evidence" value="ECO:0007669"/>
    <property type="project" value="TreeGrafter"/>
</dbReference>
<keyword evidence="4 9" id="KW-0812">Transmembrane</keyword>
<keyword evidence="6" id="KW-0406">Ion transport</keyword>
<dbReference type="Pfam" id="PF01496">
    <property type="entry name" value="V_ATPase_I"/>
    <property type="match status" value="1"/>
</dbReference>
<name>A0A9D1MNF0_9FIRM</name>
<evidence type="ECO:0000256" key="6">
    <source>
        <dbReference type="ARBA" id="ARBA00023065"/>
    </source>
</evidence>
<evidence type="ECO:0000256" key="3">
    <source>
        <dbReference type="ARBA" id="ARBA00022448"/>
    </source>
</evidence>
<feature type="transmembrane region" description="Helical" evidence="9">
    <location>
        <begin position="447"/>
        <end position="466"/>
    </location>
</feature>
<evidence type="ECO:0000256" key="7">
    <source>
        <dbReference type="ARBA" id="ARBA00023136"/>
    </source>
</evidence>
<evidence type="ECO:0000313" key="11">
    <source>
        <dbReference type="Proteomes" id="UP000824145"/>
    </source>
</evidence>
<comment type="caution">
    <text evidence="10">The sequence shown here is derived from an EMBL/GenBank/DDBJ whole genome shotgun (WGS) entry which is preliminary data.</text>
</comment>
<feature type="transmembrane region" description="Helical" evidence="9">
    <location>
        <begin position="366"/>
        <end position="394"/>
    </location>
</feature>
<evidence type="ECO:0000256" key="2">
    <source>
        <dbReference type="ARBA" id="ARBA00009904"/>
    </source>
</evidence>
<dbReference type="PANTHER" id="PTHR11629:SF63">
    <property type="entry name" value="V-TYPE PROTON ATPASE SUBUNIT A"/>
    <property type="match status" value="1"/>
</dbReference>
<keyword evidence="3" id="KW-0813">Transport</keyword>
<reference evidence="10" key="1">
    <citation type="submission" date="2020-10" db="EMBL/GenBank/DDBJ databases">
        <authorList>
            <person name="Gilroy R."/>
        </authorList>
    </citation>
    <scope>NUCLEOTIDE SEQUENCE</scope>
    <source>
        <strain evidence="10">9366</strain>
    </source>
</reference>
<evidence type="ECO:0000256" key="8">
    <source>
        <dbReference type="SAM" id="Coils"/>
    </source>
</evidence>
<dbReference type="Gene3D" id="3.30.70.2750">
    <property type="match status" value="1"/>
</dbReference>
<evidence type="ECO:0000256" key="1">
    <source>
        <dbReference type="ARBA" id="ARBA00004141"/>
    </source>
</evidence>
<feature type="transmembrane region" description="Helical" evidence="9">
    <location>
        <begin position="560"/>
        <end position="581"/>
    </location>
</feature>
<dbReference type="GO" id="GO:0051117">
    <property type="term" value="F:ATPase binding"/>
    <property type="evidence" value="ECO:0007669"/>
    <property type="project" value="TreeGrafter"/>
</dbReference>
<dbReference type="GO" id="GO:0033179">
    <property type="term" value="C:proton-transporting V-type ATPase, V0 domain"/>
    <property type="evidence" value="ECO:0007669"/>
    <property type="project" value="InterPro"/>
</dbReference>
<evidence type="ECO:0000256" key="9">
    <source>
        <dbReference type="SAM" id="Phobius"/>
    </source>
</evidence>
<dbReference type="GO" id="GO:0046961">
    <property type="term" value="F:proton-transporting ATPase activity, rotational mechanism"/>
    <property type="evidence" value="ECO:0007669"/>
    <property type="project" value="InterPro"/>
</dbReference>
<keyword evidence="5 9" id="KW-1133">Transmembrane helix</keyword>
<keyword evidence="8" id="KW-0175">Coiled coil</keyword>